<dbReference type="EMBL" id="KV453859">
    <property type="protein sequence ID" value="ODV83967.1"/>
    <property type="molecule type" value="Genomic_DNA"/>
</dbReference>
<evidence type="ECO:0000313" key="1">
    <source>
        <dbReference type="EMBL" id="ODV83967.1"/>
    </source>
</evidence>
<name>A0A1E4SWW0_9ASCO</name>
<proteinExistence type="predicted"/>
<organism evidence="1 2">
    <name type="scientific">[Candida] arabinofermentans NRRL YB-2248</name>
    <dbReference type="NCBI Taxonomy" id="983967"/>
    <lineage>
        <taxon>Eukaryota</taxon>
        <taxon>Fungi</taxon>
        <taxon>Dikarya</taxon>
        <taxon>Ascomycota</taxon>
        <taxon>Saccharomycotina</taxon>
        <taxon>Pichiomycetes</taxon>
        <taxon>Pichiales</taxon>
        <taxon>Pichiaceae</taxon>
        <taxon>Ogataea</taxon>
        <taxon>Ogataea/Candida clade</taxon>
    </lineage>
</organism>
<protein>
    <submittedName>
        <fullName evidence="1">Uncharacterized protein</fullName>
    </submittedName>
</protein>
<reference evidence="2" key="1">
    <citation type="submission" date="2016-04" db="EMBL/GenBank/DDBJ databases">
        <title>Comparative genomics of biotechnologically important yeasts.</title>
        <authorList>
            <consortium name="DOE Joint Genome Institute"/>
            <person name="Riley R."/>
            <person name="Haridas S."/>
            <person name="Wolfe K.H."/>
            <person name="Lopes M.R."/>
            <person name="Hittinger C.T."/>
            <person name="Goker M."/>
            <person name="Salamov A."/>
            <person name="Wisecaver J."/>
            <person name="Long T.M."/>
            <person name="Aerts A.L."/>
            <person name="Barry K."/>
            <person name="Choi C."/>
            <person name="Clum A."/>
            <person name="Coughlan A.Y."/>
            <person name="Deshpande S."/>
            <person name="Douglass A.P."/>
            <person name="Hanson S.J."/>
            <person name="Klenk H.-P."/>
            <person name="Labutti K."/>
            <person name="Lapidus A."/>
            <person name="Lindquist E."/>
            <person name="Lipzen A."/>
            <person name="Meier-Kolthoff J.P."/>
            <person name="Ohm R.A."/>
            <person name="Otillar R.P."/>
            <person name="Pangilinan J."/>
            <person name="Peng Y."/>
            <person name="Rokas A."/>
            <person name="Rosa C.A."/>
            <person name="Scheuner C."/>
            <person name="Sibirny A.A."/>
            <person name="Slot J.C."/>
            <person name="Stielow J.B."/>
            <person name="Sun H."/>
            <person name="Kurtzman C.P."/>
            <person name="Blackwell M."/>
            <person name="Grigoriev I.V."/>
            <person name="Jeffries T.W."/>
        </authorList>
    </citation>
    <scope>NUCLEOTIDE SEQUENCE [LARGE SCALE GENOMIC DNA]</scope>
    <source>
        <strain evidence="2">NRRL YB-2248</strain>
    </source>
</reference>
<dbReference type="AlphaFoldDB" id="A0A1E4SWW0"/>
<gene>
    <name evidence="1" type="ORF">CANARDRAFT_29436</name>
</gene>
<accession>A0A1E4SWW0</accession>
<keyword evidence="2" id="KW-1185">Reference proteome</keyword>
<evidence type="ECO:0000313" key="2">
    <source>
        <dbReference type="Proteomes" id="UP000094801"/>
    </source>
</evidence>
<dbReference type="Proteomes" id="UP000094801">
    <property type="component" value="Unassembled WGS sequence"/>
</dbReference>
<sequence length="114" mass="13144">MDDEGAPFDFDTLQVGNSELLVQIHPNFYAIAEKKKLSIVTFVSNEEKESTTPKQLTTVNFESRIKNILVPEDHDKQDVDYKAKDVGCYVILEGSEPWFIPLEKKKEDDDEFLF</sequence>